<protein>
    <submittedName>
        <fullName evidence="1">LmeA family phospholipid-binding protein</fullName>
    </submittedName>
</protein>
<reference evidence="1" key="1">
    <citation type="submission" date="2020-01" db="EMBL/GenBank/DDBJ databases">
        <title>Insect and environment-associated Actinomycetes.</title>
        <authorList>
            <person name="Currrie C."/>
            <person name="Chevrette M."/>
            <person name="Carlson C."/>
            <person name="Stubbendieck R."/>
            <person name="Wendt-Pienkowski E."/>
        </authorList>
    </citation>
    <scope>NUCLEOTIDE SEQUENCE</scope>
    <source>
        <strain evidence="1">SID12501</strain>
    </source>
</reference>
<evidence type="ECO:0000313" key="1">
    <source>
        <dbReference type="EMBL" id="NEC93506.1"/>
    </source>
</evidence>
<dbReference type="InterPro" id="IPR021373">
    <property type="entry name" value="DUF2993"/>
</dbReference>
<organism evidence="1">
    <name type="scientific">Streptomyces sp. SID12501</name>
    <dbReference type="NCBI Taxonomy" id="2706042"/>
    <lineage>
        <taxon>Bacteria</taxon>
        <taxon>Bacillati</taxon>
        <taxon>Actinomycetota</taxon>
        <taxon>Actinomycetes</taxon>
        <taxon>Kitasatosporales</taxon>
        <taxon>Streptomycetaceae</taxon>
        <taxon>Streptomyces</taxon>
    </lineage>
</organism>
<name>A0A6B3CAM8_9ACTN</name>
<dbReference type="Pfam" id="PF11209">
    <property type="entry name" value="LmeA"/>
    <property type="match status" value="1"/>
</dbReference>
<comment type="caution">
    <text evidence="1">The sequence shown here is derived from an EMBL/GenBank/DDBJ whole genome shotgun (WGS) entry which is preliminary data.</text>
</comment>
<sequence length="135" mass="13419">VLKDVSRDGVGGGTATATVSYASLNRRAEREAGEAASGLVLGTDGKDLTLTGDAGGTGLPVTVRTTLSTTADSVTVTPAAVRLFGRDIPVDRLASLPFASSIADKLKPRTIGLGDLPDGVGLTGARVTGAGLVLS</sequence>
<feature type="non-terminal residue" evidence="1">
    <location>
        <position position="135"/>
    </location>
</feature>
<dbReference type="EMBL" id="JAAGLU010000901">
    <property type="protein sequence ID" value="NEC93506.1"/>
    <property type="molecule type" value="Genomic_DNA"/>
</dbReference>
<accession>A0A6B3CAM8</accession>
<feature type="non-terminal residue" evidence="1">
    <location>
        <position position="1"/>
    </location>
</feature>
<proteinExistence type="predicted"/>
<gene>
    <name evidence="1" type="ORF">G3I71_49055</name>
</gene>
<dbReference type="AlphaFoldDB" id="A0A6B3CAM8"/>